<keyword evidence="4" id="KW-0808">Transferase</keyword>
<keyword evidence="2" id="KW-0285">Flavoprotein</keyword>
<evidence type="ECO:0000256" key="3">
    <source>
        <dbReference type="ARBA" id="ARBA00022643"/>
    </source>
</evidence>
<dbReference type="OrthoDB" id="5126881at2759"/>
<evidence type="ECO:0000256" key="4">
    <source>
        <dbReference type="ARBA" id="ARBA00022679"/>
    </source>
</evidence>
<keyword evidence="1" id="KW-0637">Prenyltransferase</keyword>
<dbReference type="InterPro" id="IPR036551">
    <property type="entry name" value="Flavin_trans-like"/>
</dbReference>
<dbReference type="HOGENOM" id="CLU_990696_0_0_1"/>
<protein>
    <submittedName>
        <fullName evidence="6">Flavoprotein</fullName>
    </submittedName>
</protein>
<dbReference type="VEuPathDB" id="FungiDB:MPH_13868"/>
<evidence type="ECO:0000313" key="6">
    <source>
        <dbReference type="EMBL" id="EKG09146.1"/>
    </source>
</evidence>
<name>K2QHA9_MACPH</name>
<dbReference type="InParanoid" id="K2QHA9"/>
<feature type="domain" description="Flavoprotein" evidence="5">
    <location>
        <begin position="80"/>
        <end position="171"/>
    </location>
</feature>
<organism evidence="6 7">
    <name type="scientific">Macrophomina phaseolina (strain MS6)</name>
    <name type="common">Charcoal rot fungus</name>
    <dbReference type="NCBI Taxonomy" id="1126212"/>
    <lineage>
        <taxon>Eukaryota</taxon>
        <taxon>Fungi</taxon>
        <taxon>Dikarya</taxon>
        <taxon>Ascomycota</taxon>
        <taxon>Pezizomycotina</taxon>
        <taxon>Dothideomycetes</taxon>
        <taxon>Dothideomycetes incertae sedis</taxon>
        <taxon>Botryosphaeriales</taxon>
        <taxon>Botryosphaeriaceae</taxon>
        <taxon>Macrophomina</taxon>
    </lineage>
</organism>
<sequence length="281" mass="31830">MTIQRIPFGIATVPVMRQLLLGRSVLRRIAPCHTLDFTQGTSSRFFSINSYYLSKDGTQETKGCQGPGHIHASPEPNKPKRIVVGITGATGAVYAIRILTILRHLGVETHLIISKWALATLKYETAMTEAEIRALSSRSYTAKDLSAPIASGSFQHDGMMIVPCSMKTLAAKTILVAPRSQNLARGYYHHLLRTRSPRTRQMSLGRSRNWHFLHLSKPFLDLLWKRDLPTWNCLGRWQMKVAPALRHRFVNHRSPWHGKAPEFFSRDHRLSWIHGHTSGPN</sequence>
<accession>K2QHA9</accession>
<dbReference type="eggNOG" id="ENOG502QWR5">
    <property type="taxonomic scope" value="Eukaryota"/>
</dbReference>
<dbReference type="Pfam" id="PF02441">
    <property type="entry name" value="Flavoprotein"/>
    <property type="match status" value="1"/>
</dbReference>
<dbReference type="NCBIfam" id="TIGR00421">
    <property type="entry name" value="ubiX_pad"/>
    <property type="match status" value="1"/>
</dbReference>
<proteinExistence type="predicted"/>
<dbReference type="EMBL" id="AHHD01000766">
    <property type="protein sequence ID" value="EKG09146.1"/>
    <property type="molecule type" value="Genomic_DNA"/>
</dbReference>
<dbReference type="InterPro" id="IPR003382">
    <property type="entry name" value="Flavoprotein"/>
</dbReference>
<dbReference type="SUPFAM" id="SSF52507">
    <property type="entry name" value="Homo-oligomeric flavin-containing Cys decarboxylases, HFCD"/>
    <property type="match status" value="1"/>
</dbReference>
<keyword evidence="3" id="KW-0288">FMN</keyword>
<evidence type="ECO:0000259" key="5">
    <source>
        <dbReference type="Pfam" id="PF02441"/>
    </source>
</evidence>
<dbReference type="STRING" id="1126212.K2QHA9"/>
<reference evidence="6 7" key="1">
    <citation type="journal article" date="2012" name="BMC Genomics">
        <title>Tools to kill: Genome of one of the most destructive plant pathogenic fungi Macrophomina phaseolina.</title>
        <authorList>
            <person name="Islam M.S."/>
            <person name="Haque M.S."/>
            <person name="Islam M.M."/>
            <person name="Emdad E.M."/>
            <person name="Halim A."/>
            <person name="Hossen Q.M.M."/>
            <person name="Hossain M.Z."/>
            <person name="Ahmed B."/>
            <person name="Rahim S."/>
            <person name="Rahman M.S."/>
            <person name="Alam M.M."/>
            <person name="Hou S."/>
            <person name="Wan X."/>
            <person name="Saito J.A."/>
            <person name="Alam M."/>
        </authorList>
    </citation>
    <scope>NUCLEOTIDE SEQUENCE [LARGE SCALE GENOMIC DNA]</scope>
    <source>
        <strain evidence="6 7">MS6</strain>
    </source>
</reference>
<evidence type="ECO:0000256" key="2">
    <source>
        <dbReference type="ARBA" id="ARBA00022630"/>
    </source>
</evidence>
<gene>
    <name evidence="6" type="ORF">MPH_13868</name>
</gene>
<dbReference type="Proteomes" id="UP000007129">
    <property type="component" value="Unassembled WGS sequence"/>
</dbReference>
<evidence type="ECO:0000256" key="1">
    <source>
        <dbReference type="ARBA" id="ARBA00022602"/>
    </source>
</evidence>
<dbReference type="GO" id="GO:0004659">
    <property type="term" value="F:prenyltransferase activity"/>
    <property type="evidence" value="ECO:0007669"/>
    <property type="project" value="UniProtKB-KW"/>
</dbReference>
<dbReference type="Gene3D" id="3.40.50.1950">
    <property type="entry name" value="Flavin prenyltransferase-like"/>
    <property type="match status" value="1"/>
</dbReference>
<comment type="caution">
    <text evidence="6">The sequence shown here is derived from an EMBL/GenBank/DDBJ whole genome shotgun (WGS) entry which is preliminary data.</text>
</comment>
<evidence type="ECO:0000313" key="7">
    <source>
        <dbReference type="Proteomes" id="UP000007129"/>
    </source>
</evidence>
<dbReference type="InterPro" id="IPR004507">
    <property type="entry name" value="UbiX-like"/>
</dbReference>
<dbReference type="AlphaFoldDB" id="K2QHA9"/>